<reference evidence="9 10" key="1">
    <citation type="submission" date="2022-08" db="EMBL/GenBank/DDBJ databases">
        <title>Aerococcaceae sp. nov isolated from spoiled eye mask.</title>
        <authorList>
            <person name="Zhou G."/>
            <person name="Xie X.-B."/>
            <person name="Shi Q.-S."/>
            <person name="Wang Y.-S."/>
            <person name="Wen X."/>
            <person name="Peng H."/>
            <person name="Yang X.-J."/>
            <person name="Tao H.-B."/>
            <person name="Huang X.-M."/>
        </authorList>
    </citation>
    <scope>NUCLEOTIDE SEQUENCE [LARGE SCALE GENOMIC DNA]</scope>
    <source>
        <strain evidence="10">DM20194951</strain>
    </source>
</reference>
<evidence type="ECO:0000256" key="5">
    <source>
        <dbReference type="ARBA" id="ARBA00022692"/>
    </source>
</evidence>
<feature type="transmembrane region" description="Helical" evidence="8">
    <location>
        <begin position="298"/>
        <end position="316"/>
    </location>
</feature>
<evidence type="ECO:0000256" key="8">
    <source>
        <dbReference type="SAM" id="Phobius"/>
    </source>
</evidence>
<dbReference type="PANTHER" id="PTHR21716">
    <property type="entry name" value="TRANSMEMBRANE PROTEIN"/>
    <property type="match status" value="1"/>
</dbReference>
<keyword evidence="6 8" id="KW-1133">Transmembrane helix</keyword>
<comment type="similarity">
    <text evidence="2">Belongs to the autoinducer-2 exporter (AI-2E) (TC 2.A.86) family.</text>
</comment>
<dbReference type="Pfam" id="PF01594">
    <property type="entry name" value="AI-2E_transport"/>
    <property type="match status" value="1"/>
</dbReference>
<feature type="transmembrane region" description="Helical" evidence="8">
    <location>
        <begin position="38"/>
        <end position="59"/>
    </location>
</feature>
<evidence type="ECO:0000313" key="10">
    <source>
        <dbReference type="Proteomes" id="UP001315967"/>
    </source>
</evidence>
<protein>
    <submittedName>
        <fullName evidence="9">AI-2E family transporter</fullName>
    </submittedName>
</protein>
<evidence type="ECO:0000256" key="2">
    <source>
        <dbReference type="ARBA" id="ARBA00009773"/>
    </source>
</evidence>
<feature type="transmembrane region" description="Helical" evidence="8">
    <location>
        <begin position="238"/>
        <end position="255"/>
    </location>
</feature>
<evidence type="ECO:0000256" key="3">
    <source>
        <dbReference type="ARBA" id="ARBA00022448"/>
    </source>
</evidence>
<dbReference type="EMBL" id="CP102453">
    <property type="protein sequence ID" value="UUX34651.1"/>
    <property type="molecule type" value="Genomic_DNA"/>
</dbReference>
<keyword evidence="10" id="KW-1185">Reference proteome</keyword>
<dbReference type="RefSeq" id="WP_313794152.1">
    <property type="nucleotide sequence ID" value="NZ_CP102453.1"/>
</dbReference>
<organism evidence="9 10">
    <name type="scientific">Fundicoccus culcitae</name>
    <dbReference type="NCBI Taxonomy" id="2969821"/>
    <lineage>
        <taxon>Bacteria</taxon>
        <taxon>Bacillati</taxon>
        <taxon>Bacillota</taxon>
        <taxon>Bacilli</taxon>
        <taxon>Lactobacillales</taxon>
        <taxon>Aerococcaceae</taxon>
        <taxon>Fundicoccus</taxon>
    </lineage>
</organism>
<keyword evidence="4" id="KW-1003">Cell membrane</keyword>
<evidence type="ECO:0000256" key="7">
    <source>
        <dbReference type="ARBA" id="ARBA00023136"/>
    </source>
</evidence>
<accession>A0ABY5P7S6</accession>
<sequence length="384" mass="42274">MTDKDKKIVSYIILVAVLFLAVLNWDIVVGAVRVAWSVASPLVVGGVLAYIINILMMRIEKIWFPKTTNSTLIKMRRPMSIFLAIITILTVILIILGLIIPQLISVVLGLIESIPILVVFIEDLANEYSEYFPQLSAIVDGLDIDWSNMVRNIVNVLNNLSSSLVGSTLSTVGSMFSFIVNGFLSLMIAIYILSSKEKLGAQFKRLIRIYFSENVYNKIFYVLSVTDESFDHFITGEVIEAFILGSMVAVGMWILRMPYALMIGVLTGVTALIPLIGAYLSGAIGFILIFVQSPMQALGFLVFIIVIQQIEGNIIYPKVVGNSLGLPGLWVLVAVTIGGGLLGIPGMLIGVPLGATVYKLVKFDMRRREEKEAKAKLNVLENHK</sequence>
<feature type="transmembrane region" description="Helical" evidence="8">
    <location>
        <begin position="328"/>
        <end position="361"/>
    </location>
</feature>
<feature type="transmembrane region" description="Helical" evidence="8">
    <location>
        <begin position="261"/>
        <end position="291"/>
    </location>
</feature>
<dbReference type="PANTHER" id="PTHR21716:SF53">
    <property type="entry name" value="PERMEASE PERM-RELATED"/>
    <property type="match status" value="1"/>
</dbReference>
<evidence type="ECO:0000256" key="6">
    <source>
        <dbReference type="ARBA" id="ARBA00022989"/>
    </source>
</evidence>
<feature type="transmembrane region" description="Helical" evidence="8">
    <location>
        <begin position="12"/>
        <end position="32"/>
    </location>
</feature>
<gene>
    <name evidence="9" type="ORF">NRE15_03085</name>
</gene>
<feature type="transmembrane region" description="Helical" evidence="8">
    <location>
        <begin position="172"/>
        <end position="194"/>
    </location>
</feature>
<keyword evidence="7 8" id="KW-0472">Membrane</keyword>
<evidence type="ECO:0000256" key="1">
    <source>
        <dbReference type="ARBA" id="ARBA00004651"/>
    </source>
</evidence>
<keyword evidence="3" id="KW-0813">Transport</keyword>
<dbReference type="Proteomes" id="UP001315967">
    <property type="component" value="Chromosome"/>
</dbReference>
<feature type="transmembrane region" description="Helical" evidence="8">
    <location>
        <begin position="80"/>
        <end position="100"/>
    </location>
</feature>
<evidence type="ECO:0000256" key="4">
    <source>
        <dbReference type="ARBA" id="ARBA00022475"/>
    </source>
</evidence>
<evidence type="ECO:0000313" key="9">
    <source>
        <dbReference type="EMBL" id="UUX34651.1"/>
    </source>
</evidence>
<proteinExistence type="inferred from homology"/>
<keyword evidence="5 8" id="KW-0812">Transmembrane</keyword>
<dbReference type="InterPro" id="IPR002549">
    <property type="entry name" value="AI-2E-like"/>
</dbReference>
<comment type="subcellular location">
    <subcellularLocation>
        <location evidence="1">Cell membrane</location>
        <topology evidence="1">Multi-pass membrane protein</topology>
    </subcellularLocation>
</comment>
<name>A0ABY5P7S6_9LACT</name>